<dbReference type="EMBL" id="JBHSPA010000062">
    <property type="protein sequence ID" value="MFC5831303.1"/>
    <property type="molecule type" value="Genomic_DNA"/>
</dbReference>
<dbReference type="RefSeq" id="WP_379520777.1">
    <property type="nucleotide sequence ID" value="NZ_JBHSPA010000062.1"/>
</dbReference>
<dbReference type="InterPro" id="IPR034660">
    <property type="entry name" value="DinB/YfiT-like"/>
</dbReference>
<protein>
    <submittedName>
        <fullName evidence="1">DinB family protein</fullName>
    </submittedName>
</protein>
<evidence type="ECO:0000313" key="2">
    <source>
        <dbReference type="Proteomes" id="UP001596058"/>
    </source>
</evidence>
<dbReference type="SUPFAM" id="SSF109854">
    <property type="entry name" value="DinB/YfiT-like putative metalloenzymes"/>
    <property type="match status" value="1"/>
</dbReference>
<name>A0ABW1D3M6_9ACTN</name>
<dbReference type="Gene3D" id="1.20.120.450">
    <property type="entry name" value="dinb family like domain"/>
    <property type="match status" value="1"/>
</dbReference>
<proteinExistence type="predicted"/>
<accession>A0ABW1D3M6</accession>
<dbReference type="InterPro" id="IPR007061">
    <property type="entry name" value="MST-like"/>
</dbReference>
<comment type="caution">
    <text evidence="1">The sequence shown here is derived from an EMBL/GenBank/DDBJ whole genome shotgun (WGS) entry which is preliminary data.</text>
</comment>
<gene>
    <name evidence="1" type="ORF">ACFPZ3_46270</name>
</gene>
<sequence>MNWRAPEITRVHHPVTFTEFGERALADAWLDHHRETLLWKCGGLTADQLRSRCVEPSNLSLLGLLRHMAEVERDWFRTRFAGEQVPYLFCADDDLTAEFDKVDKADAEADHATYLREIDRIRQVLAPRSLDETFVDPRRKITMTLRWVYSVMIQEYARHNGHADLLRERLDGTTGH</sequence>
<keyword evidence="2" id="KW-1185">Reference proteome</keyword>
<organism evidence="1 2">
    <name type="scientific">Nonomuraea insulae</name>
    <dbReference type="NCBI Taxonomy" id="1616787"/>
    <lineage>
        <taxon>Bacteria</taxon>
        <taxon>Bacillati</taxon>
        <taxon>Actinomycetota</taxon>
        <taxon>Actinomycetes</taxon>
        <taxon>Streptosporangiales</taxon>
        <taxon>Streptosporangiaceae</taxon>
        <taxon>Nonomuraea</taxon>
    </lineage>
</organism>
<reference evidence="2" key="1">
    <citation type="journal article" date="2019" name="Int. J. Syst. Evol. Microbiol.">
        <title>The Global Catalogue of Microorganisms (GCM) 10K type strain sequencing project: providing services to taxonomists for standard genome sequencing and annotation.</title>
        <authorList>
            <consortium name="The Broad Institute Genomics Platform"/>
            <consortium name="The Broad Institute Genome Sequencing Center for Infectious Disease"/>
            <person name="Wu L."/>
            <person name="Ma J."/>
        </authorList>
    </citation>
    <scope>NUCLEOTIDE SEQUENCE [LARGE SCALE GENOMIC DNA]</scope>
    <source>
        <strain evidence="2">CCUG 53903</strain>
    </source>
</reference>
<dbReference type="Proteomes" id="UP001596058">
    <property type="component" value="Unassembled WGS sequence"/>
</dbReference>
<dbReference type="Pfam" id="PF04978">
    <property type="entry name" value="MST"/>
    <property type="match status" value="1"/>
</dbReference>
<evidence type="ECO:0000313" key="1">
    <source>
        <dbReference type="EMBL" id="MFC5831303.1"/>
    </source>
</evidence>